<dbReference type="EMBL" id="SIDB01000006">
    <property type="protein sequence ID" value="KAI3431288.1"/>
    <property type="molecule type" value="Genomic_DNA"/>
</dbReference>
<protein>
    <submittedName>
        <fullName evidence="2">Uncharacterized protein</fullName>
    </submittedName>
</protein>
<evidence type="ECO:0000313" key="3">
    <source>
        <dbReference type="Proteomes" id="UP001055712"/>
    </source>
</evidence>
<comment type="caution">
    <text evidence="2">The sequence shown here is derived from an EMBL/GenBank/DDBJ whole genome shotgun (WGS) entry which is preliminary data.</text>
</comment>
<keyword evidence="3" id="KW-1185">Reference proteome</keyword>
<evidence type="ECO:0000256" key="1">
    <source>
        <dbReference type="SAM" id="MobiDB-lite"/>
    </source>
</evidence>
<dbReference type="AlphaFoldDB" id="A0A9D4TPQ9"/>
<reference evidence="2" key="2">
    <citation type="submission" date="2020-11" db="EMBL/GenBank/DDBJ databases">
        <authorList>
            <person name="Cecchin M."/>
            <person name="Marcolungo L."/>
            <person name="Rossato M."/>
            <person name="Girolomoni L."/>
            <person name="Cosentino E."/>
            <person name="Cuine S."/>
            <person name="Li-Beisson Y."/>
            <person name="Delledonne M."/>
            <person name="Ballottari M."/>
        </authorList>
    </citation>
    <scope>NUCLEOTIDE SEQUENCE</scope>
    <source>
        <strain evidence="2">211/11P</strain>
        <tissue evidence="2">Whole cell</tissue>
    </source>
</reference>
<accession>A0A9D4TPQ9</accession>
<dbReference type="Proteomes" id="UP001055712">
    <property type="component" value="Unassembled WGS sequence"/>
</dbReference>
<feature type="compositionally biased region" description="Basic and acidic residues" evidence="1">
    <location>
        <begin position="63"/>
        <end position="75"/>
    </location>
</feature>
<proteinExistence type="predicted"/>
<evidence type="ECO:0000313" key="2">
    <source>
        <dbReference type="EMBL" id="KAI3431288.1"/>
    </source>
</evidence>
<feature type="region of interest" description="Disordered" evidence="1">
    <location>
        <begin position="39"/>
        <end position="87"/>
    </location>
</feature>
<feature type="compositionally biased region" description="Low complexity" evidence="1">
    <location>
        <begin position="46"/>
        <end position="62"/>
    </location>
</feature>
<gene>
    <name evidence="2" type="ORF">D9Q98_004349</name>
</gene>
<name>A0A9D4TPQ9_CHLVU</name>
<reference evidence="2" key="1">
    <citation type="journal article" date="2019" name="Plant J.">
        <title>Chlorella vulgaris genome assembly and annotation reveals the molecular basis for metabolic acclimation to high light conditions.</title>
        <authorList>
            <person name="Cecchin M."/>
            <person name="Marcolungo L."/>
            <person name="Rossato M."/>
            <person name="Girolomoni L."/>
            <person name="Cosentino E."/>
            <person name="Cuine S."/>
            <person name="Li-Beisson Y."/>
            <person name="Delledonne M."/>
            <person name="Ballottari M."/>
        </authorList>
    </citation>
    <scope>NUCLEOTIDE SEQUENCE</scope>
    <source>
        <strain evidence="2">211/11P</strain>
    </source>
</reference>
<organism evidence="2 3">
    <name type="scientific">Chlorella vulgaris</name>
    <name type="common">Green alga</name>
    <dbReference type="NCBI Taxonomy" id="3077"/>
    <lineage>
        <taxon>Eukaryota</taxon>
        <taxon>Viridiplantae</taxon>
        <taxon>Chlorophyta</taxon>
        <taxon>core chlorophytes</taxon>
        <taxon>Trebouxiophyceae</taxon>
        <taxon>Chlorellales</taxon>
        <taxon>Chlorellaceae</taxon>
        <taxon>Chlorella clade</taxon>
        <taxon>Chlorella</taxon>
    </lineage>
</organism>
<sequence>MITHMRKVLVKAATPQEAARLLLGWIVRAMAELCGPYQRHEHQQRHQQAAAAEAGTSNSDSRSVSDSDNDSRSESDSDNDSSSESSSICFDSIIDSDSHYLAVAKAAGGKHLSTAHSAFRALGAEAAAPRTSSVAASGPPFSLIHAQHLSVFRPC</sequence>